<dbReference type="InterPro" id="IPR029063">
    <property type="entry name" value="SAM-dependent_MTases_sf"/>
</dbReference>
<dbReference type="Pfam" id="PF21212">
    <property type="entry name" value="Dimerisation2-like_dom"/>
    <property type="match status" value="1"/>
</dbReference>
<keyword evidence="2" id="KW-0808">Transferase</keyword>
<accession>E0NQB5</accession>
<comment type="caution">
    <text evidence="6">The sequence shown here is derived from an EMBL/GenBank/DDBJ whole genome shotgun (WGS) entry which is preliminary data.</text>
</comment>
<evidence type="ECO:0000259" key="4">
    <source>
        <dbReference type="Pfam" id="PF00891"/>
    </source>
</evidence>
<dbReference type="OrthoDB" id="9805418at2"/>
<dbReference type="GO" id="GO:0032259">
    <property type="term" value="P:methylation"/>
    <property type="evidence" value="ECO:0007669"/>
    <property type="project" value="UniProtKB-KW"/>
</dbReference>
<dbReference type="eggNOG" id="COG2226">
    <property type="taxonomic scope" value="Bacteria"/>
</dbReference>
<evidence type="ECO:0000259" key="5">
    <source>
        <dbReference type="Pfam" id="PF21212"/>
    </source>
</evidence>
<evidence type="ECO:0000256" key="2">
    <source>
        <dbReference type="ARBA" id="ARBA00022679"/>
    </source>
</evidence>
<keyword evidence="3" id="KW-0949">S-adenosyl-L-methionine</keyword>
<name>E0NQB5_9BACT</name>
<dbReference type="Gene3D" id="1.20.58.1390">
    <property type="match status" value="1"/>
</dbReference>
<dbReference type="EMBL" id="AEEI01000015">
    <property type="protein sequence ID" value="EFM02710.1"/>
    <property type="molecule type" value="Genomic_DNA"/>
</dbReference>
<keyword evidence="7" id="KW-1185">Reference proteome</keyword>
<dbReference type="InterPro" id="IPR036390">
    <property type="entry name" value="WH_DNA-bd_sf"/>
</dbReference>
<feature type="domain" description="O-methyltransferase C-terminal" evidence="4">
    <location>
        <begin position="188"/>
        <end position="342"/>
    </location>
</feature>
<evidence type="ECO:0000313" key="6">
    <source>
        <dbReference type="EMBL" id="EFM02710.1"/>
    </source>
</evidence>
<gene>
    <name evidence="6" type="ORF">HMPREF0658_0366</name>
</gene>
<organism evidence="6 7">
    <name type="scientific">Hoylesella marshii DSM 16973 = JCM 13450</name>
    <dbReference type="NCBI Taxonomy" id="862515"/>
    <lineage>
        <taxon>Bacteria</taxon>
        <taxon>Pseudomonadati</taxon>
        <taxon>Bacteroidota</taxon>
        <taxon>Bacteroidia</taxon>
        <taxon>Bacteroidales</taxon>
        <taxon>Prevotellaceae</taxon>
        <taxon>Hoylesella</taxon>
    </lineage>
</organism>
<dbReference type="STRING" id="862515.HMPREF0658_0366"/>
<dbReference type="BioCyc" id="PMAR862515-HMP:GMOO-377-MONOMER"/>
<dbReference type="PANTHER" id="PTHR43712:SF2">
    <property type="entry name" value="O-METHYLTRANSFERASE CICE"/>
    <property type="match status" value="1"/>
</dbReference>
<dbReference type="PROSITE" id="PS51683">
    <property type="entry name" value="SAM_OMT_II"/>
    <property type="match status" value="1"/>
</dbReference>
<dbReference type="Gene3D" id="3.40.50.150">
    <property type="entry name" value="Vaccinia Virus protein VP39"/>
    <property type="match status" value="1"/>
</dbReference>
<sequence>MNLFPSLTERYTREQLSAREAQRLAEFIAWAPVVFQVSRLMVKFGILDLLRDNADGLTVDQIAQHTKLSVYAVKILTDASLSAGTILVDAETDRFTLSKTGWFLLTDPATRVNIDFNHDVNYRGLFHLEESLVNKRPEGLKTLGTWPTIYEGLAQLPEQVQKSWFGFDHFYSDHSFDEALPVVFASKPKRLMDVGGNTGRFALRCVEYDPQVEVTIVDLPGQIDMMRRNVANKPGADRISSFATNLLEPSNSLPSGEWDAIWMSQFLDCFAEKEIESILRRAAQVMSAHTHLYIMETFWDRQRFEPATLCLTMTSVYFSTMANGNSKMYHSDDLIRLISRAGLEVESIHDGLGQGHTILDVTLKHI</sequence>
<protein>
    <submittedName>
        <fullName evidence="6">Methyltransferase domain protein</fullName>
    </submittedName>
</protein>
<dbReference type="PANTHER" id="PTHR43712">
    <property type="entry name" value="PUTATIVE (AFU_ORTHOLOGUE AFUA_4G14580)-RELATED"/>
    <property type="match status" value="1"/>
</dbReference>
<feature type="domain" description="BVU-1015-like N-terminal dimerisation-like" evidence="5">
    <location>
        <begin position="22"/>
        <end position="95"/>
    </location>
</feature>
<dbReference type="AlphaFoldDB" id="E0NQB5"/>
<evidence type="ECO:0000313" key="7">
    <source>
        <dbReference type="Proteomes" id="UP000004394"/>
    </source>
</evidence>
<evidence type="ECO:0000256" key="1">
    <source>
        <dbReference type="ARBA" id="ARBA00022603"/>
    </source>
</evidence>
<dbReference type="InterPro" id="IPR049480">
    <property type="entry name" value="BVU_1015-like_N"/>
</dbReference>
<dbReference type="GO" id="GO:0008171">
    <property type="term" value="F:O-methyltransferase activity"/>
    <property type="evidence" value="ECO:0007669"/>
    <property type="project" value="InterPro"/>
</dbReference>
<dbReference type="Gene3D" id="1.10.10.10">
    <property type="entry name" value="Winged helix-like DNA-binding domain superfamily/Winged helix DNA-binding domain"/>
    <property type="match status" value="1"/>
</dbReference>
<dbReference type="HOGENOM" id="CLU_005533_3_0_10"/>
<dbReference type="InterPro" id="IPR036388">
    <property type="entry name" value="WH-like_DNA-bd_sf"/>
</dbReference>
<proteinExistence type="predicted"/>
<dbReference type="RefSeq" id="WP_006948110.1">
    <property type="nucleotide sequence ID" value="NZ_BAJI01000037.1"/>
</dbReference>
<dbReference type="SUPFAM" id="SSF46785">
    <property type="entry name" value="Winged helix' DNA-binding domain"/>
    <property type="match status" value="1"/>
</dbReference>
<dbReference type="Proteomes" id="UP000004394">
    <property type="component" value="Unassembled WGS sequence"/>
</dbReference>
<evidence type="ECO:0000256" key="3">
    <source>
        <dbReference type="ARBA" id="ARBA00022691"/>
    </source>
</evidence>
<reference evidence="6" key="1">
    <citation type="submission" date="2010-07" db="EMBL/GenBank/DDBJ databases">
        <authorList>
            <person name="Muzny D."/>
            <person name="Qin X."/>
            <person name="Deng J."/>
            <person name="Jiang H."/>
            <person name="Liu Y."/>
            <person name="Qu J."/>
            <person name="Song X.-Z."/>
            <person name="Zhang L."/>
            <person name="Thornton R."/>
            <person name="Coyle M."/>
            <person name="Francisco L."/>
            <person name="Jackson L."/>
            <person name="Javaid M."/>
            <person name="Korchina V."/>
            <person name="Kovar C."/>
            <person name="Mata R."/>
            <person name="Mathew T."/>
            <person name="Ngo R."/>
            <person name="Nguyen L."/>
            <person name="Nguyen N."/>
            <person name="Okwuonu G."/>
            <person name="Ongeri F."/>
            <person name="Pham C."/>
            <person name="Simmons D."/>
            <person name="Wilczek-Boney K."/>
            <person name="Hale W."/>
            <person name="Jakkamsetti A."/>
            <person name="Pham P."/>
            <person name="Ruth R."/>
            <person name="San Lucas F."/>
            <person name="Warren J."/>
            <person name="Zhang J."/>
            <person name="Zhao Z."/>
            <person name="Zhou C."/>
            <person name="Zhu D."/>
            <person name="Lee S."/>
            <person name="Bess C."/>
            <person name="Blankenburg K."/>
            <person name="Forbes L."/>
            <person name="Fu Q."/>
            <person name="Gubbala S."/>
            <person name="Hirani K."/>
            <person name="Jayaseelan J.C."/>
            <person name="Lara F."/>
            <person name="Munidasa M."/>
            <person name="Palculict T."/>
            <person name="Patil S."/>
            <person name="Pu L.-L."/>
            <person name="Saada N."/>
            <person name="Tang L."/>
            <person name="Weissenberger G."/>
            <person name="Zhu Y."/>
            <person name="Hemphill L."/>
            <person name="Shang Y."/>
            <person name="Youmans B."/>
            <person name="Ayvaz T."/>
            <person name="Ross M."/>
            <person name="Santibanez J."/>
            <person name="Aqrawi P."/>
            <person name="Gross S."/>
            <person name="Joshi V."/>
            <person name="Fowler G."/>
            <person name="Nazareth L."/>
            <person name="Reid J."/>
            <person name="Worley K."/>
            <person name="Petrosino J."/>
            <person name="Highlander S."/>
            <person name="Gibbs R."/>
        </authorList>
    </citation>
    <scope>NUCLEOTIDE SEQUENCE [LARGE SCALE GENOMIC DNA]</scope>
    <source>
        <strain evidence="6">DSM 16973</strain>
    </source>
</reference>
<dbReference type="SUPFAM" id="SSF53335">
    <property type="entry name" value="S-adenosyl-L-methionine-dependent methyltransferases"/>
    <property type="match status" value="1"/>
</dbReference>
<dbReference type="Pfam" id="PF00891">
    <property type="entry name" value="Methyltransf_2"/>
    <property type="match status" value="1"/>
</dbReference>
<dbReference type="InterPro" id="IPR016461">
    <property type="entry name" value="COMT-like"/>
</dbReference>
<keyword evidence="1 6" id="KW-0489">Methyltransferase</keyword>
<dbReference type="InterPro" id="IPR001077">
    <property type="entry name" value="COMT_C"/>
</dbReference>